<proteinExistence type="predicted"/>
<dbReference type="SMART" id="SM00935">
    <property type="entry name" value="OmpH"/>
    <property type="match status" value="1"/>
</dbReference>
<comment type="caution">
    <text evidence="3">The sequence shown here is derived from an EMBL/GenBank/DDBJ whole genome shotgun (WGS) entry which is preliminary data.</text>
</comment>
<dbReference type="Proteomes" id="UP000526408">
    <property type="component" value="Unassembled WGS sequence"/>
</dbReference>
<dbReference type="InterPro" id="IPR005632">
    <property type="entry name" value="Chaperone_Skp"/>
</dbReference>
<dbReference type="RefSeq" id="WP_168624394.1">
    <property type="nucleotide sequence ID" value="NZ_JAAZQQ010000006.1"/>
</dbReference>
<dbReference type="GO" id="GO:0051082">
    <property type="term" value="F:unfolded protein binding"/>
    <property type="evidence" value="ECO:0007669"/>
    <property type="project" value="InterPro"/>
</dbReference>
<feature type="chain" id="PRO_5030949746" evidence="2">
    <location>
        <begin position="21"/>
        <end position="212"/>
    </location>
</feature>
<name>A0A7X6H348_9RHOB</name>
<organism evidence="3 4">
    <name type="scientific">Roseicyclus persicicus</name>
    <dbReference type="NCBI Taxonomy" id="2650661"/>
    <lineage>
        <taxon>Bacteria</taxon>
        <taxon>Pseudomonadati</taxon>
        <taxon>Pseudomonadota</taxon>
        <taxon>Alphaproteobacteria</taxon>
        <taxon>Rhodobacterales</taxon>
        <taxon>Roseobacteraceae</taxon>
        <taxon>Roseicyclus</taxon>
    </lineage>
</organism>
<dbReference type="Gene3D" id="3.30.910.20">
    <property type="entry name" value="Skp domain"/>
    <property type="match status" value="1"/>
</dbReference>
<evidence type="ECO:0000313" key="3">
    <source>
        <dbReference type="EMBL" id="NKX46001.1"/>
    </source>
</evidence>
<evidence type="ECO:0000313" key="4">
    <source>
        <dbReference type="Proteomes" id="UP000526408"/>
    </source>
</evidence>
<dbReference type="InterPro" id="IPR024930">
    <property type="entry name" value="Skp_dom_sf"/>
</dbReference>
<dbReference type="EMBL" id="JAAZQQ010000006">
    <property type="protein sequence ID" value="NKX46001.1"/>
    <property type="molecule type" value="Genomic_DNA"/>
</dbReference>
<keyword evidence="4" id="KW-1185">Reference proteome</keyword>
<sequence length="212" mass="22530">MGLSRLLRLAVLILAGSATAAPAQDIGQPPPPPSPTDLPVAATPPVAAIVVLNQERLLSQSLYGQRIQREVEAAGAALAAENRRIEAQLTEEELTLTERRGTMTAEAFRPLAEEFDTRVEGIRAAQEAKSRALQAQAEAAQARFFELAFPVLIEILRARGASVVLDNRMVLLSAEGTDITDLAIARVDAAIGEGGEAPLIDLDGTQTPQPRP</sequence>
<evidence type="ECO:0000256" key="2">
    <source>
        <dbReference type="SAM" id="SignalP"/>
    </source>
</evidence>
<dbReference type="AlphaFoldDB" id="A0A7X6H348"/>
<accession>A0A7X6H348</accession>
<protein>
    <submittedName>
        <fullName evidence="3">OmpH family outer membrane protein</fullName>
    </submittedName>
</protein>
<keyword evidence="2" id="KW-0732">Signal</keyword>
<evidence type="ECO:0000256" key="1">
    <source>
        <dbReference type="SAM" id="MobiDB-lite"/>
    </source>
</evidence>
<dbReference type="SUPFAM" id="SSF111384">
    <property type="entry name" value="OmpH-like"/>
    <property type="match status" value="1"/>
</dbReference>
<feature type="region of interest" description="Disordered" evidence="1">
    <location>
        <begin position="21"/>
        <end position="41"/>
    </location>
</feature>
<dbReference type="Pfam" id="PF03938">
    <property type="entry name" value="OmpH"/>
    <property type="match status" value="1"/>
</dbReference>
<feature type="signal peptide" evidence="2">
    <location>
        <begin position="1"/>
        <end position="20"/>
    </location>
</feature>
<gene>
    <name evidence="3" type="ORF">HCU73_15505</name>
</gene>
<reference evidence="3 4" key="1">
    <citation type="submission" date="2020-04" db="EMBL/GenBank/DDBJ databases">
        <authorList>
            <person name="Yoon J."/>
        </authorList>
    </citation>
    <scope>NUCLEOTIDE SEQUENCE [LARGE SCALE GENOMIC DNA]</scope>
    <source>
        <strain evidence="3 4">KMU-115</strain>
    </source>
</reference>